<keyword evidence="4" id="KW-0804">Transcription</keyword>
<dbReference type="Proteomes" id="UP000258309">
    <property type="component" value="Unassembled WGS sequence"/>
</dbReference>
<dbReference type="CDD" id="cd12148">
    <property type="entry name" value="fungal_TF_MHR"/>
    <property type="match status" value="1"/>
</dbReference>
<feature type="non-terminal residue" evidence="8">
    <location>
        <position position="1"/>
    </location>
</feature>
<dbReference type="GO" id="GO:0000981">
    <property type="term" value="F:DNA-binding transcription factor activity, RNA polymerase II-specific"/>
    <property type="evidence" value="ECO:0007669"/>
    <property type="project" value="InterPro"/>
</dbReference>
<dbReference type="PANTHER" id="PTHR47338">
    <property type="entry name" value="ZN(II)2CYS6 TRANSCRIPTION FACTOR (EUROFUNG)-RELATED"/>
    <property type="match status" value="1"/>
</dbReference>
<evidence type="ECO:0000256" key="6">
    <source>
        <dbReference type="SAM" id="MobiDB-lite"/>
    </source>
</evidence>
<feature type="region of interest" description="Disordered" evidence="6">
    <location>
        <begin position="1"/>
        <end position="25"/>
    </location>
</feature>
<keyword evidence="9" id="KW-1185">Reference proteome</keyword>
<dbReference type="EMBL" id="NCSJ02000030">
    <property type="protein sequence ID" value="RFU33771.1"/>
    <property type="molecule type" value="Genomic_DNA"/>
</dbReference>
<dbReference type="OMA" id="RMSECER"/>
<dbReference type="InterPro" id="IPR036864">
    <property type="entry name" value="Zn2-C6_fun-type_DNA-bd_sf"/>
</dbReference>
<name>A0A3E2HL38_SCYLI</name>
<feature type="region of interest" description="Disordered" evidence="6">
    <location>
        <begin position="112"/>
        <end position="139"/>
    </location>
</feature>
<keyword evidence="3" id="KW-0805">Transcription regulation</keyword>
<dbReference type="PANTHER" id="PTHR47338:SF20">
    <property type="entry name" value="ZN(II)2CYS6 TRANSCRIPTION FACTOR (EUROFUNG)"/>
    <property type="match status" value="1"/>
</dbReference>
<comment type="caution">
    <text evidence="8">The sequence shown here is derived from an EMBL/GenBank/DDBJ whole genome shotgun (WGS) entry which is preliminary data.</text>
</comment>
<dbReference type="OrthoDB" id="3462402at2759"/>
<protein>
    <recommendedName>
        <fullName evidence="7">Zn(2)-C6 fungal-type domain-containing protein</fullName>
    </recommendedName>
</protein>
<evidence type="ECO:0000256" key="5">
    <source>
        <dbReference type="ARBA" id="ARBA00023242"/>
    </source>
</evidence>
<dbReference type="AlphaFoldDB" id="A0A3E2HL38"/>
<gene>
    <name evidence="8" type="ORF">B7463_g2581</name>
</gene>
<feature type="domain" description="Zn(2)-C6 fungal-type" evidence="7">
    <location>
        <begin position="27"/>
        <end position="57"/>
    </location>
</feature>
<dbReference type="InterPro" id="IPR050815">
    <property type="entry name" value="TF_fung"/>
</dbReference>
<dbReference type="SUPFAM" id="SSF57701">
    <property type="entry name" value="Zn2/Cys6 DNA-binding domain"/>
    <property type="match status" value="1"/>
</dbReference>
<evidence type="ECO:0000256" key="3">
    <source>
        <dbReference type="ARBA" id="ARBA00023015"/>
    </source>
</evidence>
<evidence type="ECO:0000259" key="7">
    <source>
        <dbReference type="PROSITE" id="PS50048"/>
    </source>
</evidence>
<keyword evidence="5" id="KW-0539">Nucleus</keyword>
<reference evidence="8 9" key="1">
    <citation type="submission" date="2018-05" db="EMBL/GenBank/DDBJ databases">
        <title>Draft genome sequence of Scytalidium lignicola DSM 105466, a ubiquitous saprotrophic fungus.</title>
        <authorList>
            <person name="Buettner E."/>
            <person name="Gebauer A.M."/>
            <person name="Hofrichter M."/>
            <person name="Liers C."/>
            <person name="Kellner H."/>
        </authorList>
    </citation>
    <scope>NUCLEOTIDE SEQUENCE [LARGE SCALE GENOMIC DNA]</scope>
    <source>
        <strain evidence="8 9">DSM 105466</strain>
    </source>
</reference>
<feature type="non-terminal residue" evidence="8">
    <location>
        <position position="368"/>
    </location>
</feature>
<dbReference type="CDD" id="cd00067">
    <property type="entry name" value="GAL4"/>
    <property type="match status" value="1"/>
</dbReference>
<proteinExistence type="predicted"/>
<dbReference type="InterPro" id="IPR001138">
    <property type="entry name" value="Zn2Cys6_DnaBD"/>
</dbReference>
<dbReference type="Pfam" id="PF04082">
    <property type="entry name" value="Fungal_trans"/>
    <property type="match status" value="1"/>
</dbReference>
<dbReference type="GO" id="GO:0008270">
    <property type="term" value="F:zinc ion binding"/>
    <property type="evidence" value="ECO:0007669"/>
    <property type="project" value="InterPro"/>
</dbReference>
<dbReference type="Gene3D" id="4.10.240.10">
    <property type="entry name" value="Zn(2)-C6 fungal-type DNA-binding domain"/>
    <property type="match status" value="1"/>
</dbReference>
<dbReference type="SMART" id="SM00066">
    <property type="entry name" value="GAL4"/>
    <property type="match status" value="1"/>
</dbReference>
<evidence type="ECO:0000313" key="9">
    <source>
        <dbReference type="Proteomes" id="UP000258309"/>
    </source>
</evidence>
<evidence type="ECO:0000256" key="1">
    <source>
        <dbReference type="ARBA" id="ARBA00004123"/>
    </source>
</evidence>
<dbReference type="GO" id="GO:0005634">
    <property type="term" value="C:nucleus"/>
    <property type="evidence" value="ECO:0007669"/>
    <property type="project" value="UniProtKB-SubCell"/>
</dbReference>
<dbReference type="PROSITE" id="PS00463">
    <property type="entry name" value="ZN2_CY6_FUNGAL_1"/>
    <property type="match status" value="1"/>
</dbReference>
<dbReference type="GO" id="GO:0003677">
    <property type="term" value="F:DNA binding"/>
    <property type="evidence" value="ECO:0007669"/>
    <property type="project" value="InterPro"/>
</dbReference>
<dbReference type="STRING" id="5539.A0A3E2HL38"/>
<sequence length="368" mass="40394">MMATVQTMSGQIGPTSTENGAPPPGRACHECSRKKTKCDMKHPICGLCQRTGSVCSFPLKRKAPALQDPYARKKNQTTSENLTRLVQLLEANRVVNYEQSHLVLANEVPLASHAGDDDTGPSEANLSVDFEGSSRSTLDRSRDAGSLMMDFFASLSPEKAHRRLPPVEQQQQTSTMTTAGATAAVAAGSQFVPQQVQEPQYTSNENEIYSDRVSAPNTYLLELFFQHVQPWLPILHKPSVLRRYEAVLEGNGSTISNLPVDQTLLLYGMCALSARFSSTGTLARMSECERGDAFASRARELYSRSRDLCSSTLTNLQGCILLAFYYYTSGISSHGWVITGVCVRLAYELGLSEIDDEVSEVSEGMDWV</sequence>
<dbReference type="PROSITE" id="PS50048">
    <property type="entry name" value="ZN2_CY6_FUNGAL_2"/>
    <property type="match status" value="1"/>
</dbReference>
<dbReference type="InterPro" id="IPR007219">
    <property type="entry name" value="XnlR_reg_dom"/>
</dbReference>
<organism evidence="8 9">
    <name type="scientific">Scytalidium lignicola</name>
    <name type="common">Hyphomycete</name>
    <dbReference type="NCBI Taxonomy" id="5539"/>
    <lineage>
        <taxon>Eukaryota</taxon>
        <taxon>Fungi</taxon>
        <taxon>Dikarya</taxon>
        <taxon>Ascomycota</taxon>
        <taxon>Pezizomycotina</taxon>
        <taxon>Leotiomycetes</taxon>
        <taxon>Leotiomycetes incertae sedis</taxon>
        <taxon>Scytalidium</taxon>
    </lineage>
</organism>
<evidence type="ECO:0000256" key="4">
    <source>
        <dbReference type="ARBA" id="ARBA00023163"/>
    </source>
</evidence>
<evidence type="ECO:0000256" key="2">
    <source>
        <dbReference type="ARBA" id="ARBA00022723"/>
    </source>
</evidence>
<evidence type="ECO:0000313" key="8">
    <source>
        <dbReference type="EMBL" id="RFU33771.1"/>
    </source>
</evidence>
<dbReference type="GO" id="GO:0006351">
    <property type="term" value="P:DNA-templated transcription"/>
    <property type="evidence" value="ECO:0007669"/>
    <property type="project" value="InterPro"/>
</dbReference>
<feature type="compositionally biased region" description="Polar residues" evidence="6">
    <location>
        <begin position="1"/>
        <end position="19"/>
    </location>
</feature>
<dbReference type="Pfam" id="PF00172">
    <property type="entry name" value="Zn_clus"/>
    <property type="match status" value="1"/>
</dbReference>
<comment type="subcellular location">
    <subcellularLocation>
        <location evidence="1">Nucleus</location>
    </subcellularLocation>
</comment>
<accession>A0A3E2HL38</accession>
<keyword evidence="2" id="KW-0479">Metal-binding</keyword>